<dbReference type="SUPFAM" id="SSF82771">
    <property type="entry name" value="GIY-YIG endonuclease"/>
    <property type="match status" value="1"/>
</dbReference>
<evidence type="ECO:0000313" key="4">
    <source>
        <dbReference type="Proteomes" id="UP000176901"/>
    </source>
</evidence>
<dbReference type="Proteomes" id="UP000176901">
    <property type="component" value="Unassembled WGS sequence"/>
</dbReference>
<organism evidence="3 4">
    <name type="scientific">Candidatus Wildermuthbacteria bacterium RIFCSPHIGHO2_02_FULL_47_12</name>
    <dbReference type="NCBI Taxonomy" id="1802451"/>
    <lineage>
        <taxon>Bacteria</taxon>
        <taxon>Candidatus Wildermuthiibacteriota</taxon>
    </lineage>
</organism>
<dbReference type="InterPro" id="IPR050190">
    <property type="entry name" value="UPF0213_domain"/>
</dbReference>
<evidence type="ECO:0000259" key="2">
    <source>
        <dbReference type="PROSITE" id="PS50164"/>
    </source>
</evidence>
<dbReference type="PROSITE" id="PS50164">
    <property type="entry name" value="GIY_YIG"/>
    <property type="match status" value="1"/>
</dbReference>
<dbReference type="STRING" id="1802451.A3C82_02715"/>
<dbReference type="InterPro" id="IPR035901">
    <property type="entry name" value="GIY-YIG_endonuc_sf"/>
</dbReference>
<comment type="caution">
    <text evidence="3">The sequence shown here is derived from an EMBL/GenBank/DDBJ whole genome shotgun (WGS) entry which is preliminary data.</text>
</comment>
<sequence>MYYFYVLEFKQNRKLYKGFTEDLRVRIAEHKSGKSRFTSRNGKFNLIFYEAYANKKDAMVAEKYFKTGHGREVLKEKLRHYFGRVA</sequence>
<reference evidence="3 4" key="1">
    <citation type="journal article" date="2016" name="Nat. Commun.">
        <title>Thousands of microbial genomes shed light on interconnected biogeochemical processes in an aquifer system.</title>
        <authorList>
            <person name="Anantharaman K."/>
            <person name="Brown C.T."/>
            <person name="Hug L.A."/>
            <person name="Sharon I."/>
            <person name="Castelle C.J."/>
            <person name="Probst A.J."/>
            <person name="Thomas B.C."/>
            <person name="Singh A."/>
            <person name="Wilkins M.J."/>
            <person name="Karaoz U."/>
            <person name="Brodie E.L."/>
            <person name="Williams K.H."/>
            <person name="Hubbard S.S."/>
            <person name="Banfield J.F."/>
        </authorList>
    </citation>
    <scope>NUCLEOTIDE SEQUENCE [LARGE SCALE GENOMIC DNA]</scope>
</reference>
<feature type="domain" description="GIY-YIG" evidence="2">
    <location>
        <begin position="1"/>
        <end position="75"/>
    </location>
</feature>
<dbReference type="PANTHER" id="PTHR34477">
    <property type="entry name" value="UPF0213 PROTEIN YHBQ"/>
    <property type="match status" value="1"/>
</dbReference>
<evidence type="ECO:0000256" key="1">
    <source>
        <dbReference type="ARBA" id="ARBA00007435"/>
    </source>
</evidence>
<dbReference type="Pfam" id="PF01541">
    <property type="entry name" value="GIY-YIG"/>
    <property type="match status" value="1"/>
</dbReference>
<dbReference type="Gene3D" id="3.40.1440.10">
    <property type="entry name" value="GIY-YIG endonuclease"/>
    <property type="match status" value="1"/>
</dbReference>
<dbReference type="EMBL" id="MHTW01000020">
    <property type="protein sequence ID" value="OHA66972.1"/>
    <property type="molecule type" value="Genomic_DNA"/>
</dbReference>
<dbReference type="InterPro" id="IPR000305">
    <property type="entry name" value="GIY-YIG_endonuc"/>
</dbReference>
<dbReference type="PANTHER" id="PTHR34477:SF1">
    <property type="entry name" value="UPF0213 PROTEIN YHBQ"/>
    <property type="match status" value="1"/>
</dbReference>
<proteinExistence type="inferred from homology"/>
<comment type="similarity">
    <text evidence="1">Belongs to the UPF0213 family.</text>
</comment>
<accession>A0A1G2R3Z6</accession>
<evidence type="ECO:0000313" key="3">
    <source>
        <dbReference type="EMBL" id="OHA66972.1"/>
    </source>
</evidence>
<name>A0A1G2R3Z6_9BACT</name>
<protein>
    <recommendedName>
        <fullName evidence="2">GIY-YIG domain-containing protein</fullName>
    </recommendedName>
</protein>
<dbReference type="AlphaFoldDB" id="A0A1G2R3Z6"/>
<gene>
    <name evidence="3" type="ORF">A3C82_02715</name>
</gene>